<name>A0ABT4AX09_9ACTN</name>
<dbReference type="SUPFAM" id="SSF55729">
    <property type="entry name" value="Acyl-CoA N-acyltransferases (Nat)"/>
    <property type="match status" value="2"/>
</dbReference>
<sequence length="322" mass="33326">MTAPGQTVWTELTGLPDELLALAERCLAADGGMPLATDPGFLGRRWAAPGVSAFGLVAADGSLAAAGAARLTPSGPFFTGLVDPAARGHGLGAALLDHGLSLAAGARAVAGPGKHAAVDDSAAAGGSSAEDGPLSAPGVTVETESLTEDAAALFESRGLRQVFAEDVMRIELGDSLPAPVEWPPDVTVVSWDGAVVQRFHATYHASFRDRPGFPGDPADEWIAENEDDDDFRPDSSLLVTVPGLGDAGFITTARDWVVQVGVVPAARRHGLAAALLLEALSRLRAAGSTHAWLTVNVNNPGAATLYRRLGFTDRGRRARYQP</sequence>
<gene>
    <name evidence="4" type="ORF">OWR29_12250</name>
</gene>
<dbReference type="EC" id="2.3.1.-" evidence="4"/>
<dbReference type="PROSITE" id="PS51186">
    <property type="entry name" value="GNAT"/>
    <property type="match status" value="2"/>
</dbReference>
<dbReference type="PANTHER" id="PTHR43420">
    <property type="entry name" value="ACETYLTRANSFERASE"/>
    <property type="match status" value="1"/>
</dbReference>
<dbReference type="PANTHER" id="PTHR43420:SF12">
    <property type="entry name" value="N-ACETYLTRANSFERASE DOMAIN-CONTAINING PROTEIN"/>
    <property type="match status" value="1"/>
</dbReference>
<feature type="domain" description="N-acetyltransferase" evidence="3">
    <location>
        <begin position="186"/>
        <end position="322"/>
    </location>
</feature>
<dbReference type="RefSeq" id="WP_267562815.1">
    <property type="nucleotide sequence ID" value="NZ_JAPNTZ010000004.1"/>
</dbReference>
<keyword evidence="2 4" id="KW-0012">Acyltransferase</keyword>
<evidence type="ECO:0000256" key="1">
    <source>
        <dbReference type="ARBA" id="ARBA00022679"/>
    </source>
</evidence>
<evidence type="ECO:0000313" key="4">
    <source>
        <dbReference type="EMBL" id="MCY1138771.1"/>
    </source>
</evidence>
<evidence type="ECO:0000259" key="3">
    <source>
        <dbReference type="PROSITE" id="PS51186"/>
    </source>
</evidence>
<comment type="caution">
    <text evidence="4">The sequence shown here is derived from an EMBL/GenBank/DDBJ whole genome shotgun (WGS) entry which is preliminary data.</text>
</comment>
<reference evidence="4" key="1">
    <citation type="submission" date="2022-11" db="EMBL/GenBank/DDBJ databases">
        <authorList>
            <person name="Somphong A."/>
            <person name="Phongsopitanun W."/>
        </authorList>
    </citation>
    <scope>NUCLEOTIDE SEQUENCE</scope>
    <source>
        <strain evidence="4">Pm04-4</strain>
    </source>
</reference>
<evidence type="ECO:0000313" key="5">
    <source>
        <dbReference type="Proteomes" id="UP001151002"/>
    </source>
</evidence>
<proteinExistence type="predicted"/>
<dbReference type="EMBL" id="JAPNTZ010000004">
    <property type="protein sequence ID" value="MCY1138771.1"/>
    <property type="molecule type" value="Genomic_DNA"/>
</dbReference>
<organism evidence="4 5">
    <name type="scientific">Paractinoplanes pyxinae</name>
    <dbReference type="NCBI Taxonomy" id="2997416"/>
    <lineage>
        <taxon>Bacteria</taxon>
        <taxon>Bacillati</taxon>
        <taxon>Actinomycetota</taxon>
        <taxon>Actinomycetes</taxon>
        <taxon>Micromonosporales</taxon>
        <taxon>Micromonosporaceae</taxon>
        <taxon>Paractinoplanes</taxon>
    </lineage>
</organism>
<keyword evidence="5" id="KW-1185">Reference proteome</keyword>
<dbReference type="InterPro" id="IPR050680">
    <property type="entry name" value="YpeA/RimI_acetyltransf"/>
</dbReference>
<dbReference type="InterPro" id="IPR000182">
    <property type="entry name" value="GNAT_dom"/>
</dbReference>
<feature type="domain" description="N-acetyltransferase" evidence="3">
    <location>
        <begin position="6"/>
        <end position="179"/>
    </location>
</feature>
<accession>A0ABT4AX09</accession>
<dbReference type="GO" id="GO:0016746">
    <property type="term" value="F:acyltransferase activity"/>
    <property type="evidence" value="ECO:0007669"/>
    <property type="project" value="UniProtKB-KW"/>
</dbReference>
<keyword evidence="1 4" id="KW-0808">Transferase</keyword>
<dbReference type="CDD" id="cd04301">
    <property type="entry name" value="NAT_SF"/>
    <property type="match status" value="1"/>
</dbReference>
<protein>
    <submittedName>
        <fullName evidence="4">GNAT family N-acetyltransferase</fullName>
        <ecNumber evidence="4">2.3.1.-</ecNumber>
    </submittedName>
</protein>
<dbReference type="InterPro" id="IPR016181">
    <property type="entry name" value="Acyl_CoA_acyltransferase"/>
</dbReference>
<dbReference type="Gene3D" id="3.40.630.30">
    <property type="match status" value="1"/>
</dbReference>
<dbReference type="Proteomes" id="UP001151002">
    <property type="component" value="Unassembled WGS sequence"/>
</dbReference>
<dbReference type="Pfam" id="PF00583">
    <property type="entry name" value="Acetyltransf_1"/>
    <property type="match status" value="1"/>
</dbReference>
<evidence type="ECO:0000256" key="2">
    <source>
        <dbReference type="ARBA" id="ARBA00023315"/>
    </source>
</evidence>